<evidence type="ECO:0000259" key="2">
    <source>
        <dbReference type="Pfam" id="PF02517"/>
    </source>
</evidence>
<dbReference type="AlphaFoldDB" id="A0A221T1X6"/>
<dbReference type="Pfam" id="PF02517">
    <property type="entry name" value="Rce1-like"/>
    <property type="match status" value="1"/>
</dbReference>
<dbReference type="GO" id="GO:0004175">
    <property type="term" value="F:endopeptidase activity"/>
    <property type="evidence" value="ECO:0007669"/>
    <property type="project" value="UniProtKB-ARBA"/>
</dbReference>
<geneLocation type="plasmid" evidence="4">
    <name>pdfi2</name>
</geneLocation>
<accession>A0A221T1X6</accession>
<dbReference type="KEGG" id="dfc:DFI_16865"/>
<keyword evidence="4" id="KW-1185">Reference proteome</keyword>
<feature type="transmembrane region" description="Helical" evidence="1">
    <location>
        <begin position="186"/>
        <end position="209"/>
    </location>
</feature>
<keyword evidence="3" id="KW-0614">Plasmid</keyword>
<dbReference type="EMBL" id="CP021083">
    <property type="protein sequence ID" value="ASN82861.1"/>
    <property type="molecule type" value="Genomic_DNA"/>
</dbReference>
<keyword evidence="3" id="KW-0482">Metalloprotease</keyword>
<name>A0A221T1X6_9DEIO</name>
<evidence type="ECO:0000256" key="1">
    <source>
        <dbReference type="SAM" id="Phobius"/>
    </source>
</evidence>
<dbReference type="STRING" id="317577.GCA_000419625_03442"/>
<feature type="transmembrane region" description="Helical" evidence="1">
    <location>
        <begin position="215"/>
        <end position="234"/>
    </location>
</feature>
<organism evidence="3 4">
    <name type="scientific">Deinococcus ficus</name>
    <dbReference type="NCBI Taxonomy" id="317577"/>
    <lineage>
        <taxon>Bacteria</taxon>
        <taxon>Thermotogati</taxon>
        <taxon>Deinococcota</taxon>
        <taxon>Deinococci</taxon>
        <taxon>Deinococcales</taxon>
        <taxon>Deinococcaceae</taxon>
        <taxon>Deinococcus</taxon>
    </lineage>
</organism>
<reference evidence="3 4" key="1">
    <citation type="submission" date="2017-05" db="EMBL/GenBank/DDBJ databases">
        <title>The complete genome sequence of Deinococcus ficus isolated from the rhizosphere of the Ficus religiosa L. in Taiwan.</title>
        <authorList>
            <person name="Wu K.-M."/>
            <person name="Liao T.-L."/>
            <person name="Liu Y.-M."/>
            <person name="Young C.-C."/>
            <person name="Tsai S.-F."/>
        </authorList>
    </citation>
    <scope>NUCLEOTIDE SEQUENCE [LARGE SCALE GENOMIC DNA]</scope>
    <source>
        <strain evidence="3 4">CC-FR2-10</strain>
        <plasmid evidence="4">pdfi2</plasmid>
    </source>
</reference>
<dbReference type="RefSeq" id="WP_051307554.1">
    <property type="nucleotide sequence ID" value="NZ_CP021083.1"/>
</dbReference>
<dbReference type="GO" id="GO:0080120">
    <property type="term" value="P:CAAX-box protein maturation"/>
    <property type="evidence" value="ECO:0007669"/>
    <property type="project" value="UniProtKB-ARBA"/>
</dbReference>
<protein>
    <submittedName>
        <fullName evidence="3">CPBP family intramembrane metalloprotease</fullName>
    </submittedName>
</protein>
<feature type="transmembrane region" description="Helical" evidence="1">
    <location>
        <begin position="53"/>
        <end position="79"/>
    </location>
</feature>
<gene>
    <name evidence="3" type="ORF">DFI_16865</name>
</gene>
<keyword evidence="3" id="KW-0378">Hydrolase</keyword>
<evidence type="ECO:0000313" key="4">
    <source>
        <dbReference type="Proteomes" id="UP000259030"/>
    </source>
</evidence>
<keyword evidence="1" id="KW-0472">Membrane</keyword>
<dbReference type="Proteomes" id="UP000259030">
    <property type="component" value="Plasmid pDFI2"/>
</dbReference>
<dbReference type="GO" id="GO:0006508">
    <property type="term" value="P:proteolysis"/>
    <property type="evidence" value="ECO:0007669"/>
    <property type="project" value="UniProtKB-KW"/>
</dbReference>
<dbReference type="GO" id="GO:0008237">
    <property type="term" value="F:metallopeptidase activity"/>
    <property type="evidence" value="ECO:0007669"/>
    <property type="project" value="UniProtKB-KW"/>
</dbReference>
<evidence type="ECO:0000313" key="3">
    <source>
        <dbReference type="EMBL" id="ASN82861.1"/>
    </source>
</evidence>
<dbReference type="InterPro" id="IPR003675">
    <property type="entry name" value="Rce1/LyrA-like_dom"/>
</dbReference>
<keyword evidence="1" id="KW-1133">Transmembrane helix</keyword>
<feature type="domain" description="CAAX prenyl protease 2/Lysostaphin resistance protein A-like" evidence="2">
    <location>
        <begin position="140"/>
        <end position="250"/>
    </location>
</feature>
<feature type="transmembrane region" description="Helical" evidence="1">
    <location>
        <begin position="157"/>
        <end position="174"/>
    </location>
</feature>
<sequence length="260" mass="27091">MTQTPLPAPVSRHLPRALLTLLPLGLAAVLGLLPTLPAMLGPLTERTPGAPPMATLLAVTAAQLTMLVALSVAAGAWAAPRAGFRSRLVDRDWAALRADTRAALLPGLLTGAVIVALDRLTGPLLGDAWARAAAGQERTLAVTMGGMLYGGIGEELQMRWALVSVLTVGFWRVFQRHSVRPTRAVILTAVVMVAVLFGIGHLGAVAALVPLTPAIVARTVLLNAVGGVVYGLLFTRRSLESAMVAHALTHVAMTALTLLL</sequence>
<feature type="transmembrane region" description="Helical" evidence="1">
    <location>
        <begin position="100"/>
        <end position="117"/>
    </location>
</feature>
<keyword evidence="3" id="KW-0645">Protease</keyword>
<keyword evidence="1" id="KW-0812">Transmembrane</keyword>
<proteinExistence type="predicted"/>